<name>A0A2I7SGG2_9FLAO</name>
<evidence type="ECO:0000313" key="2">
    <source>
        <dbReference type="Proteomes" id="UP000236592"/>
    </source>
</evidence>
<organism evidence="1 2">
    <name type="scientific">Pseudotamlana carrageenivorans</name>
    <dbReference type="NCBI Taxonomy" id="2069432"/>
    <lineage>
        <taxon>Bacteria</taxon>
        <taxon>Pseudomonadati</taxon>
        <taxon>Bacteroidota</taxon>
        <taxon>Flavobacteriia</taxon>
        <taxon>Flavobacteriales</taxon>
        <taxon>Flavobacteriaceae</taxon>
        <taxon>Pseudotamlana</taxon>
    </lineage>
</organism>
<keyword evidence="2" id="KW-1185">Reference proteome</keyword>
<dbReference type="KEGG" id="taj:C1A40_05745"/>
<accession>A0A2I7SGG2</accession>
<dbReference type="Proteomes" id="UP000236592">
    <property type="component" value="Chromosome"/>
</dbReference>
<reference evidence="2" key="1">
    <citation type="submission" date="2018-01" db="EMBL/GenBank/DDBJ databases">
        <title>Complete genome of Tamlana sp. UJ94.</title>
        <authorList>
            <person name="Jung J."/>
            <person name="Chung D."/>
            <person name="Bae S.S."/>
            <person name="Baek K."/>
        </authorList>
    </citation>
    <scope>NUCLEOTIDE SEQUENCE [LARGE SCALE GENOMIC DNA]</scope>
    <source>
        <strain evidence="2">UJ94</strain>
    </source>
</reference>
<dbReference type="AlphaFoldDB" id="A0A2I7SGG2"/>
<proteinExistence type="predicted"/>
<protein>
    <submittedName>
        <fullName evidence="1">Uncharacterized protein</fullName>
    </submittedName>
</protein>
<gene>
    <name evidence="1" type="ORF">C1A40_05745</name>
</gene>
<sequence>MGFITAPIIIKIVDDSIDISFFYSYAEEEEKGPTKNVNKQIVVLGDSNSESGFLFSSKENNMGYVIKNYVKPPINLVSPPPDFYIL</sequence>
<evidence type="ECO:0000313" key="1">
    <source>
        <dbReference type="EMBL" id="AUS04999.1"/>
    </source>
</evidence>
<dbReference type="EMBL" id="CP025938">
    <property type="protein sequence ID" value="AUS04999.1"/>
    <property type="molecule type" value="Genomic_DNA"/>
</dbReference>